<feature type="domain" description="F-box" evidence="1">
    <location>
        <begin position="2"/>
        <end position="27"/>
    </location>
</feature>
<gene>
    <name evidence="2" type="ORF">JR316_009981</name>
</gene>
<reference evidence="2" key="1">
    <citation type="submission" date="2021-02" db="EMBL/GenBank/DDBJ databases">
        <title>Psilocybe cubensis genome.</title>
        <authorList>
            <person name="Mckernan K.J."/>
            <person name="Crawford S."/>
            <person name="Trippe A."/>
            <person name="Kane L.T."/>
            <person name="Mclaughlin S."/>
        </authorList>
    </citation>
    <scope>NUCLEOTIDE SEQUENCE [LARGE SCALE GENOMIC DNA]</scope>
    <source>
        <strain evidence="2">MGC-MH-2018</strain>
    </source>
</reference>
<sequence>MDVLLEIVGHLSVEDIVKTRQVSRKFAFVSYQWSTWARAYERSKFLLPEGPLSSQSSVQLENLLIQAAKIHRNWTSSTTTVFKQRRFIRELPTYDFDANVISGRFLQLALHDGISWYDLDSDDMNTPILTYPCRTVLPMSGYLNHQDNANGEGSDSVWVTFACQRPKRIIVLKLNFGKSGYKVKLHAEISAGNITSVKMAHDWILPIREFASPDDPMDLYHIPSRSTFYFPMHENVQHLSDLSTMNYAITSRHLFLLFSLRDETLVDVYTLPKRLDNTPSMLLHPRRLTRSHSGVYPHAISKIQFLDRPRLSNVALKGDDIRVSFLALVYANHSRTSWTSKIALHVIEAHLNRTGLLSFITQSGRTLNVGMTNTMLALSTRSGRCLAVTHSMPGSVLLAHTITLEDSGCTMNVKAISLPKGFQSRDVLAFDGFRGRLCLINGWTKIDILDCA</sequence>
<comment type="caution">
    <text evidence="2">The sequence shown here is derived from an EMBL/GenBank/DDBJ whole genome shotgun (WGS) entry which is preliminary data.</text>
</comment>
<evidence type="ECO:0000313" key="2">
    <source>
        <dbReference type="EMBL" id="KAG5165285.1"/>
    </source>
</evidence>
<dbReference type="AlphaFoldDB" id="A0A8H7XTB5"/>
<evidence type="ECO:0000259" key="1">
    <source>
        <dbReference type="Pfam" id="PF00646"/>
    </source>
</evidence>
<dbReference type="Gene3D" id="1.20.1280.50">
    <property type="match status" value="1"/>
</dbReference>
<dbReference type="EMBL" id="JAFIQS010000010">
    <property type="protein sequence ID" value="KAG5165285.1"/>
    <property type="molecule type" value="Genomic_DNA"/>
</dbReference>
<organism evidence="2">
    <name type="scientific">Psilocybe cubensis</name>
    <name type="common">Psychedelic mushroom</name>
    <name type="synonym">Stropharia cubensis</name>
    <dbReference type="NCBI Taxonomy" id="181762"/>
    <lineage>
        <taxon>Eukaryota</taxon>
        <taxon>Fungi</taxon>
        <taxon>Dikarya</taxon>
        <taxon>Basidiomycota</taxon>
        <taxon>Agaricomycotina</taxon>
        <taxon>Agaricomycetes</taxon>
        <taxon>Agaricomycetidae</taxon>
        <taxon>Agaricales</taxon>
        <taxon>Agaricineae</taxon>
        <taxon>Strophariaceae</taxon>
        <taxon>Psilocybe</taxon>
    </lineage>
</organism>
<protein>
    <recommendedName>
        <fullName evidence="1">F-box domain-containing protein</fullName>
    </recommendedName>
</protein>
<dbReference type="InterPro" id="IPR036047">
    <property type="entry name" value="F-box-like_dom_sf"/>
</dbReference>
<accession>A0A8H7XTB5</accession>
<dbReference type="SUPFAM" id="SSF81383">
    <property type="entry name" value="F-box domain"/>
    <property type="match status" value="1"/>
</dbReference>
<name>A0A8H7XTB5_PSICU</name>
<dbReference type="Pfam" id="PF00646">
    <property type="entry name" value="F-box"/>
    <property type="match status" value="1"/>
</dbReference>
<dbReference type="InterPro" id="IPR001810">
    <property type="entry name" value="F-box_dom"/>
</dbReference>
<proteinExistence type="predicted"/>